<dbReference type="SUPFAM" id="SSF50341">
    <property type="entry name" value="CheW-like"/>
    <property type="match status" value="1"/>
</dbReference>
<evidence type="ECO:0000313" key="3">
    <source>
        <dbReference type="Proteomes" id="UP000658720"/>
    </source>
</evidence>
<dbReference type="InterPro" id="IPR002545">
    <property type="entry name" value="CheW-lke_dom"/>
</dbReference>
<dbReference type="PROSITE" id="PS50851">
    <property type="entry name" value="CHEW"/>
    <property type="match status" value="1"/>
</dbReference>
<dbReference type="RefSeq" id="WP_194018738.1">
    <property type="nucleotide sequence ID" value="NZ_JADEVV010000004.1"/>
</dbReference>
<organism evidence="2 3">
    <name type="scientific">Synechocystis salina LEGE 00031</name>
    <dbReference type="NCBI Taxonomy" id="1828736"/>
    <lineage>
        <taxon>Bacteria</taxon>
        <taxon>Bacillati</taxon>
        <taxon>Cyanobacteriota</taxon>
        <taxon>Cyanophyceae</taxon>
        <taxon>Synechococcales</taxon>
        <taxon>Merismopediaceae</taxon>
        <taxon>Synechocystis</taxon>
    </lineage>
</organism>
<protein>
    <submittedName>
        <fullName evidence="2">Chemotaxis protein CheW</fullName>
    </submittedName>
</protein>
<keyword evidence="3" id="KW-1185">Reference proteome</keyword>
<dbReference type="InterPro" id="IPR036061">
    <property type="entry name" value="CheW-like_dom_sf"/>
</dbReference>
<gene>
    <name evidence="2" type="ORF">IQ217_02140</name>
</gene>
<dbReference type="SMART" id="SM00260">
    <property type="entry name" value="CheW"/>
    <property type="match status" value="1"/>
</dbReference>
<dbReference type="EMBL" id="JADEVV010000004">
    <property type="protein sequence ID" value="MBE9252670.1"/>
    <property type="molecule type" value="Genomic_DNA"/>
</dbReference>
<name>A0ABR9VMU6_9SYNC</name>
<dbReference type="Pfam" id="PF01584">
    <property type="entry name" value="CheW"/>
    <property type="match status" value="1"/>
</dbReference>
<evidence type="ECO:0000313" key="2">
    <source>
        <dbReference type="EMBL" id="MBE9252670.1"/>
    </source>
</evidence>
<reference evidence="2 3" key="1">
    <citation type="submission" date="2020-10" db="EMBL/GenBank/DDBJ databases">
        <authorList>
            <person name="Castelo-Branco R."/>
            <person name="Eusebio N."/>
            <person name="Adriana R."/>
            <person name="Vieira A."/>
            <person name="Brugerolle De Fraissinette N."/>
            <person name="Rezende De Castro R."/>
            <person name="Schneider M.P."/>
            <person name="Vasconcelos V."/>
            <person name="Leao P.N."/>
        </authorList>
    </citation>
    <scope>NUCLEOTIDE SEQUENCE [LARGE SCALE GENOMIC DNA]</scope>
    <source>
        <strain evidence="2 3">LEGE 00031</strain>
    </source>
</reference>
<dbReference type="Proteomes" id="UP000658720">
    <property type="component" value="Unassembled WGS sequence"/>
</dbReference>
<dbReference type="Gene3D" id="2.30.30.40">
    <property type="entry name" value="SH3 Domains"/>
    <property type="match status" value="1"/>
</dbReference>
<feature type="domain" description="CheW-like" evidence="1">
    <location>
        <begin position="2"/>
        <end position="143"/>
    </location>
</feature>
<dbReference type="Gene3D" id="2.40.50.180">
    <property type="entry name" value="CheA-289, Domain 4"/>
    <property type="match status" value="1"/>
</dbReference>
<dbReference type="CDD" id="cd00588">
    <property type="entry name" value="CheW_like"/>
    <property type="match status" value="1"/>
</dbReference>
<evidence type="ECO:0000259" key="1">
    <source>
        <dbReference type="PROSITE" id="PS50851"/>
    </source>
</evidence>
<proteinExistence type="predicted"/>
<accession>A0ABR9VMU6</accession>
<sequence>MVEDYFWIDLGLALTVAIPLTKTREVLSFPLNSLCLIPGVRPELLGVSNQRGNLLWVMDLPRLLSPTTAKPLNYRTLNNTKAVVLVGESAQVAAIAEGLKGIVSFERGEIKPLREPFLLGEGNKDGETILILDVDQVFTWFQGGGSGVYPGEKAAK</sequence>
<comment type="caution">
    <text evidence="2">The sequence shown here is derived from an EMBL/GenBank/DDBJ whole genome shotgun (WGS) entry which is preliminary data.</text>
</comment>